<dbReference type="Gene3D" id="3.40.50.1820">
    <property type="entry name" value="alpha/beta hydrolase"/>
    <property type="match status" value="1"/>
</dbReference>
<accession>A0ABW3UCZ7</accession>
<dbReference type="EC" id="3.4.-.-" evidence="4"/>
<dbReference type="Proteomes" id="UP001597264">
    <property type="component" value="Unassembled WGS sequence"/>
</dbReference>
<name>A0ABW3UCZ7_9GAMM</name>
<reference evidence="5" key="1">
    <citation type="journal article" date="2019" name="Int. J. Syst. Evol. Microbiol.">
        <title>The Global Catalogue of Microorganisms (GCM) 10K type strain sequencing project: providing services to taxonomists for standard genome sequencing and annotation.</title>
        <authorList>
            <consortium name="The Broad Institute Genomics Platform"/>
            <consortium name="The Broad Institute Genome Sequencing Center for Infectious Disease"/>
            <person name="Wu L."/>
            <person name="Ma J."/>
        </authorList>
    </citation>
    <scope>NUCLEOTIDE SEQUENCE [LARGE SCALE GENOMIC DNA]</scope>
    <source>
        <strain evidence="5">CCUG 54356</strain>
    </source>
</reference>
<dbReference type="EMBL" id="JBHTLR010000013">
    <property type="protein sequence ID" value="MFD1217294.1"/>
    <property type="molecule type" value="Genomic_DNA"/>
</dbReference>
<comment type="caution">
    <text evidence="4">The sequence shown here is derived from an EMBL/GenBank/DDBJ whole genome shotgun (WGS) entry which is preliminary data.</text>
</comment>
<evidence type="ECO:0000256" key="1">
    <source>
        <dbReference type="ARBA" id="ARBA00022801"/>
    </source>
</evidence>
<dbReference type="GO" id="GO:0016787">
    <property type="term" value="F:hydrolase activity"/>
    <property type="evidence" value="ECO:0007669"/>
    <property type="project" value="UniProtKB-KW"/>
</dbReference>
<feature type="signal peptide" evidence="2">
    <location>
        <begin position="1"/>
        <end position="26"/>
    </location>
</feature>
<dbReference type="RefSeq" id="WP_230435931.1">
    <property type="nucleotide sequence ID" value="NZ_CP087715.1"/>
</dbReference>
<dbReference type="SUPFAM" id="SSF82171">
    <property type="entry name" value="DPP6 N-terminal domain-like"/>
    <property type="match status" value="1"/>
</dbReference>
<evidence type="ECO:0000313" key="5">
    <source>
        <dbReference type="Proteomes" id="UP001597264"/>
    </source>
</evidence>
<evidence type="ECO:0000259" key="3">
    <source>
        <dbReference type="Pfam" id="PF00326"/>
    </source>
</evidence>
<dbReference type="PANTHER" id="PTHR42776:SF27">
    <property type="entry name" value="DIPEPTIDYL PEPTIDASE FAMILY MEMBER 6"/>
    <property type="match status" value="1"/>
</dbReference>
<keyword evidence="5" id="KW-1185">Reference proteome</keyword>
<sequence length="665" mass="75830">MMRPSGPFRALFVIALILLPATQVQADSTRISVRDYGVLPKISQMSISPNGEMIAYRMTENERDMVVVYDLEQGKHKASLDLSESGLQFNGLYFATNEELILRASQVRWVWGYRGDLDLSTAFAYNVEQNEIRQLLTPGDVIYKGQEGLGRITGFSPDNKFVYMPAYVPDSPNDQSPRMSLMKVDLDSPRRPRVHFKGKPDSIEYFVDENGEVMVHETFNNRRNEHEIFVREGDGWKTIYREETKIRSIIPVGLTPDRDSLVVLANNRETGRDDYYTLSLESGEITNMGFGREDADIEYTYKGLDKIVWGARYSGFNPEYRFFDPELDRRMQKIRSMFPEHSVWLRDWSDNWEDLIIYVEGSQFAGTFYKFSKNEPPTQLASARPKITAERIHPVVTTRYKTRDGYKIPTLLTIPRNRVQSLRNLPAVIMPHGGPAAYDQIGFDWLAQALASRDYLVVQPQFRGSSGFGLDHELAGRGEWGGKMQDDVTDSVNVLVKQGIIDPERVCIVGASYGGYAALAGGAFTPDLYRCVVSINGVADLEEMLKYEEREYGDDHWVVAYWQNNYAKGEVTDELLNAVSPALHAENFQAPVLLIHGEDDQNVPFRQSKIMYKKLRRADKAVELLELEGETHNLMRGETRLQTVEAMVSFVDKYLRRNEVGESAQ</sequence>
<dbReference type="Pfam" id="PF00326">
    <property type="entry name" value="Peptidase_S9"/>
    <property type="match status" value="1"/>
</dbReference>
<feature type="domain" description="Peptidase S9 prolyl oligopeptidase catalytic" evidence="3">
    <location>
        <begin position="443"/>
        <end position="656"/>
    </location>
</feature>
<proteinExistence type="predicted"/>
<protein>
    <submittedName>
        <fullName evidence="4">Alpha/beta hydrolase family protein</fullName>
        <ecNumber evidence="4">3.4.-.-</ecNumber>
    </submittedName>
</protein>
<dbReference type="SUPFAM" id="SSF53474">
    <property type="entry name" value="alpha/beta-Hydrolases"/>
    <property type="match status" value="1"/>
</dbReference>
<dbReference type="InterPro" id="IPR001375">
    <property type="entry name" value="Peptidase_S9_cat"/>
</dbReference>
<evidence type="ECO:0000256" key="2">
    <source>
        <dbReference type="SAM" id="SignalP"/>
    </source>
</evidence>
<organism evidence="4 5">
    <name type="scientific">Microbulbifer celer</name>
    <dbReference type="NCBI Taxonomy" id="435905"/>
    <lineage>
        <taxon>Bacteria</taxon>
        <taxon>Pseudomonadati</taxon>
        <taxon>Pseudomonadota</taxon>
        <taxon>Gammaproteobacteria</taxon>
        <taxon>Cellvibrionales</taxon>
        <taxon>Microbulbiferaceae</taxon>
        <taxon>Microbulbifer</taxon>
    </lineage>
</organism>
<dbReference type="PANTHER" id="PTHR42776">
    <property type="entry name" value="SERINE PEPTIDASE S9 FAMILY MEMBER"/>
    <property type="match status" value="1"/>
</dbReference>
<dbReference type="InterPro" id="IPR029058">
    <property type="entry name" value="AB_hydrolase_fold"/>
</dbReference>
<evidence type="ECO:0000313" key="4">
    <source>
        <dbReference type="EMBL" id="MFD1217294.1"/>
    </source>
</evidence>
<gene>
    <name evidence="4" type="ORF">ACFQ2X_11845</name>
</gene>
<feature type="chain" id="PRO_5046282308" evidence="2">
    <location>
        <begin position="27"/>
        <end position="665"/>
    </location>
</feature>
<keyword evidence="2" id="KW-0732">Signal</keyword>
<keyword evidence="1 4" id="KW-0378">Hydrolase</keyword>